<protein>
    <submittedName>
        <fullName evidence="2">Uncharacterized protein</fullName>
    </submittedName>
</protein>
<evidence type="ECO:0000313" key="6">
    <source>
        <dbReference type="Proteomes" id="UP000054721"/>
    </source>
</evidence>
<evidence type="ECO:0000313" key="5">
    <source>
        <dbReference type="EMBL" id="KRZ51488.1"/>
    </source>
</evidence>
<evidence type="ECO:0000313" key="2">
    <source>
        <dbReference type="EMBL" id="KRZ47688.1"/>
    </source>
</evidence>
<reference evidence="2 6" key="1">
    <citation type="submission" date="2015-05" db="EMBL/GenBank/DDBJ databases">
        <title>Evolution of Trichinella species and genotypes.</title>
        <authorList>
            <person name="Korhonen P.K."/>
            <person name="Edoardo P."/>
            <person name="Giuseppe L.R."/>
            <person name="Gasser R.B."/>
        </authorList>
    </citation>
    <scope>NUCLEOTIDE SEQUENCE [LARGE SCALE GENOMIC DNA]</scope>
    <source>
        <strain evidence="2">ISS10</strain>
    </source>
</reference>
<organism evidence="2 6">
    <name type="scientific">Trichinella nativa</name>
    <dbReference type="NCBI Taxonomy" id="6335"/>
    <lineage>
        <taxon>Eukaryota</taxon>
        <taxon>Metazoa</taxon>
        <taxon>Ecdysozoa</taxon>
        <taxon>Nematoda</taxon>
        <taxon>Enoplea</taxon>
        <taxon>Dorylaimia</taxon>
        <taxon>Trichinellida</taxon>
        <taxon>Trichinellidae</taxon>
        <taxon>Trichinella</taxon>
    </lineage>
</organism>
<dbReference type="EMBL" id="JYDW01000614">
    <property type="protein sequence ID" value="KRZ47688.1"/>
    <property type="molecule type" value="Genomic_DNA"/>
</dbReference>
<dbReference type="EMBL" id="JYDW01000224">
    <property type="protein sequence ID" value="KRZ51488.1"/>
    <property type="molecule type" value="Genomic_DNA"/>
</dbReference>
<dbReference type="AlphaFoldDB" id="A0A0V1KK62"/>
<name>A0A0V1KK62_9BILA</name>
<dbReference type="Proteomes" id="UP000054721">
    <property type="component" value="Unassembled WGS sequence"/>
</dbReference>
<dbReference type="EMBL" id="JYDW01000399">
    <property type="protein sequence ID" value="KRZ48484.1"/>
    <property type="molecule type" value="Genomic_DNA"/>
</dbReference>
<evidence type="ECO:0000313" key="3">
    <source>
        <dbReference type="EMBL" id="KRZ47719.1"/>
    </source>
</evidence>
<evidence type="ECO:0000313" key="4">
    <source>
        <dbReference type="EMBL" id="KRZ48484.1"/>
    </source>
</evidence>
<feature type="compositionally biased region" description="Polar residues" evidence="1">
    <location>
        <begin position="25"/>
        <end position="40"/>
    </location>
</feature>
<evidence type="ECO:0000256" key="1">
    <source>
        <dbReference type="SAM" id="MobiDB-lite"/>
    </source>
</evidence>
<feature type="compositionally biased region" description="Basic and acidic residues" evidence="1">
    <location>
        <begin position="8"/>
        <end position="23"/>
    </location>
</feature>
<keyword evidence="6" id="KW-1185">Reference proteome</keyword>
<gene>
    <name evidence="5" type="ORF">T02_11757</name>
    <name evidence="3" type="ORF">T02_1360</name>
    <name evidence="4" type="ORF">T02_15370</name>
    <name evidence="2" type="ORF">T02_2821</name>
</gene>
<sequence>MPSTRSATSERPEENRQQLEEKAGTLQQESLTGHQMSWMTTIRDKVKREKERKRAIARVGIVLGSMMMESQQFQISGILYVRALRYMPY</sequence>
<proteinExistence type="predicted"/>
<comment type="caution">
    <text evidence="2">The sequence shown here is derived from an EMBL/GenBank/DDBJ whole genome shotgun (WGS) entry which is preliminary data.</text>
</comment>
<dbReference type="EMBL" id="JYDW01000596">
    <property type="protein sequence ID" value="KRZ47719.1"/>
    <property type="molecule type" value="Genomic_DNA"/>
</dbReference>
<feature type="region of interest" description="Disordered" evidence="1">
    <location>
        <begin position="1"/>
        <end position="43"/>
    </location>
</feature>
<accession>A0A0V1KK62</accession>